<evidence type="ECO:0000256" key="1">
    <source>
        <dbReference type="SAM" id="Phobius"/>
    </source>
</evidence>
<accession>A0A5N7J855</accession>
<dbReference type="Proteomes" id="UP000342249">
    <property type="component" value="Unassembled WGS sequence"/>
</dbReference>
<keyword evidence="1" id="KW-1133">Transmembrane helix</keyword>
<protein>
    <submittedName>
        <fullName evidence="2">Uncharacterized protein</fullName>
    </submittedName>
</protein>
<evidence type="ECO:0000313" key="3">
    <source>
        <dbReference type="Proteomes" id="UP000342249"/>
    </source>
</evidence>
<dbReference type="EMBL" id="SPSF01000059">
    <property type="protein sequence ID" value="MPQ64928.1"/>
    <property type="molecule type" value="Genomic_DNA"/>
</dbReference>
<name>A0A5N7J855_9CLOT</name>
<feature type="transmembrane region" description="Helical" evidence="1">
    <location>
        <begin position="21"/>
        <end position="46"/>
    </location>
</feature>
<evidence type="ECO:0000313" key="2">
    <source>
        <dbReference type="EMBL" id="MPQ64928.1"/>
    </source>
</evidence>
<sequence>MVEVIIFDELEEMKISTGVIVVINSIINTMGAILAFSAIPFIWYIISKKKIKGFLNYIGLYKPSRNHIHAIIVVISAYIISFTIICILNKQPNGMQTNPFLKIYNTETIGVF</sequence>
<gene>
    <name evidence="2" type="ORF">E4V82_22975</name>
</gene>
<keyword evidence="1" id="KW-0812">Transmembrane</keyword>
<organism evidence="2 3">
    <name type="scientific">Clostridium estertheticum</name>
    <dbReference type="NCBI Taxonomy" id="238834"/>
    <lineage>
        <taxon>Bacteria</taxon>
        <taxon>Bacillati</taxon>
        <taxon>Bacillota</taxon>
        <taxon>Clostridia</taxon>
        <taxon>Eubacteriales</taxon>
        <taxon>Clostridiaceae</taxon>
        <taxon>Clostridium</taxon>
    </lineage>
</organism>
<reference evidence="2 3" key="1">
    <citation type="journal article" date="2019" name="Lett. Appl. Microbiol.">
        <title>A case of 'blown pack' spoilage of vacuum-packaged pork likely associated with Clostridium estertheticum in Canada.</title>
        <authorList>
            <person name="Zhang P."/>
            <person name="Ward P."/>
            <person name="McMullen L.M."/>
            <person name="Yang X."/>
        </authorList>
    </citation>
    <scope>NUCLEOTIDE SEQUENCE [LARGE SCALE GENOMIC DNA]</scope>
    <source>
        <strain evidence="2 3">MA19</strain>
    </source>
</reference>
<feature type="transmembrane region" description="Helical" evidence="1">
    <location>
        <begin position="66"/>
        <end position="88"/>
    </location>
</feature>
<comment type="caution">
    <text evidence="2">The sequence shown here is derived from an EMBL/GenBank/DDBJ whole genome shotgun (WGS) entry which is preliminary data.</text>
</comment>
<dbReference type="AlphaFoldDB" id="A0A5N7J855"/>
<proteinExistence type="predicted"/>
<dbReference type="RefSeq" id="WP_162523353.1">
    <property type="nucleotide sequence ID" value="NZ_SPSE01000052.1"/>
</dbReference>
<keyword evidence="1" id="KW-0472">Membrane</keyword>